<protein>
    <submittedName>
        <fullName evidence="1">Uncharacterized protein</fullName>
    </submittedName>
</protein>
<sequence length="87" mass="9777">MPTEPNSSSECHAAASAISFERPSNPYTRLTRAELRSRCAVAVFLRRDSVESKIHAILKSRIIEENETVTELVCKAIRPFVKLTFAK</sequence>
<evidence type="ECO:0000313" key="1">
    <source>
        <dbReference type="EMBL" id="GBP27558.1"/>
    </source>
</evidence>
<organism evidence="1 2">
    <name type="scientific">Eumeta variegata</name>
    <name type="common">Bagworm moth</name>
    <name type="synonym">Eumeta japonica</name>
    <dbReference type="NCBI Taxonomy" id="151549"/>
    <lineage>
        <taxon>Eukaryota</taxon>
        <taxon>Metazoa</taxon>
        <taxon>Ecdysozoa</taxon>
        <taxon>Arthropoda</taxon>
        <taxon>Hexapoda</taxon>
        <taxon>Insecta</taxon>
        <taxon>Pterygota</taxon>
        <taxon>Neoptera</taxon>
        <taxon>Endopterygota</taxon>
        <taxon>Lepidoptera</taxon>
        <taxon>Glossata</taxon>
        <taxon>Ditrysia</taxon>
        <taxon>Tineoidea</taxon>
        <taxon>Psychidae</taxon>
        <taxon>Oiketicinae</taxon>
        <taxon>Eumeta</taxon>
    </lineage>
</organism>
<evidence type="ECO:0000313" key="2">
    <source>
        <dbReference type="Proteomes" id="UP000299102"/>
    </source>
</evidence>
<gene>
    <name evidence="1" type="ORF">EVAR_18753_1</name>
</gene>
<keyword evidence="2" id="KW-1185">Reference proteome</keyword>
<accession>A0A4C1UMA2</accession>
<reference evidence="1 2" key="1">
    <citation type="journal article" date="2019" name="Commun. Biol.">
        <title>The bagworm genome reveals a unique fibroin gene that provides high tensile strength.</title>
        <authorList>
            <person name="Kono N."/>
            <person name="Nakamura H."/>
            <person name="Ohtoshi R."/>
            <person name="Tomita M."/>
            <person name="Numata K."/>
            <person name="Arakawa K."/>
        </authorList>
    </citation>
    <scope>NUCLEOTIDE SEQUENCE [LARGE SCALE GENOMIC DNA]</scope>
</reference>
<dbReference type="Proteomes" id="UP000299102">
    <property type="component" value="Unassembled WGS sequence"/>
</dbReference>
<dbReference type="EMBL" id="BGZK01000195">
    <property type="protein sequence ID" value="GBP27558.1"/>
    <property type="molecule type" value="Genomic_DNA"/>
</dbReference>
<proteinExistence type="predicted"/>
<name>A0A4C1UMA2_EUMVA</name>
<dbReference type="AlphaFoldDB" id="A0A4C1UMA2"/>
<comment type="caution">
    <text evidence="1">The sequence shown here is derived from an EMBL/GenBank/DDBJ whole genome shotgun (WGS) entry which is preliminary data.</text>
</comment>